<feature type="region of interest" description="Disordered" evidence="1">
    <location>
        <begin position="54"/>
        <end position="73"/>
    </location>
</feature>
<accession>X7F617</accession>
<proteinExistence type="predicted"/>
<dbReference type="Proteomes" id="UP000023430">
    <property type="component" value="Unassembled WGS sequence"/>
</dbReference>
<evidence type="ECO:0000256" key="1">
    <source>
        <dbReference type="SAM" id="MobiDB-lite"/>
    </source>
</evidence>
<evidence type="ECO:0000313" key="2">
    <source>
        <dbReference type="EMBL" id="ETX28372.1"/>
    </source>
</evidence>
<comment type="caution">
    <text evidence="2">The sequence shown here is derived from an EMBL/GenBank/DDBJ whole genome shotgun (WGS) entry which is preliminary data.</text>
</comment>
<protein>
    <submittedName>
        <fullName evidence="2">Uncharacterized protein</fullName>
    </submittedName>
</protein>
<feature type="compositionally biased region" description="Gly residues" evidence="1">
    <location>
        <begin position="54"/>
        <end position="72"/>
    </location>
</feature>
<reference evidence="2 3" key="1">
    <citation type="submission" date="2014-01" db="EMBL/GenBank/DDBJ databases">
        <title>Roseivivax isoporae LMG 25204 Genome Sequencing.</title>
        <authorList>
            <person name="Lai Q."/>
            <person name="Li G."/>
            <person name="Shao Z."/>
        </authorList>
    </citation>
    <scope>NUCLEOTIDE SEQUENCE [LARGE SCALE GENOMIC DNA]</scope>
    <source>
        <strain evidence="2 3">LMG 25204</strain>
    </source>
</reference>
<feature type="compositionally biased region" description="Polar residues" evidence="1">
    <location>
        <begin position="154"/>
        <end position="167"/>
    </location>
</feature>
<sequence>MSDGLLTRRAAWPTEPLRSEILEMKTFERAAHVMRGGVILAALAGVAACSSSGGGGGGGGGAGAGGGGGGSSATGLSATEYQALFDSYQTPSLGNAPTSDMPVTGSGTYEGTVQVDVRDPAGADAGAFLGDVALEVQFGAPSGPATTRPMPTGGSVTERNGTTPITGTVTNVRGTLSDGTEVTSDVEFSTAHAAAQAAGGGILTTQESVVDTGIAGVPTVETRTGALTVPMGATITDANAGGLDARGTALLTLGGVMMGPEAAASVGTATLNIDDPALPGITDVSGSGTYVVEKQ</sequence>
<name>X7F617_9RHOB</name>
<organism evidence="2 3">
    <name type="scientific">Roseivivax isoporae LMG 25204</name>
    <dbReference type="NCBI Taxonomy" id="1449351"/>
    <lineage>
        <taxon>Bacteria</taxon>
        <taxon>Pseudomonadati</taxon>
        <taxon>Pseudomonadota</taxon>
        <taxon>Alphaproteobacteria</taxon>
        <taxon>Rhodobacterales</taxon>
        <taxon>Roseobacteraceae</taxon>
        <taxon>Roseivivax</taxon>
    </lineage>
</organism>
<dbReference type="AlphaFoldDB" id="X7F617"/>
<evidence type="ECO:0000313" key="3">
    <source>
        <dbReference type="Proteomes" id="UP000023430"/>
    </source>
</evidence>
<dbReference type="EMBL" id="JAME01000020">
    <property type="protein sequence ID" value="ETX28372.1"/>
    <property type="molecule type" value="Genomic_DNA"/>
</dbReference>
<gene>
    <name evidence="2" type="ORF">RISW2_08560</name>
</gene>
<feature type="region of interest" description="Disordered" evidence="1">
    <location>
        <begin position="141"/>
        <end position="167"/>
    </location>
</feature>
<keyword evidence="3" id="KW-1185">Reference proteome</keyword>